<organism evidence="1">
    <name type="scientific">Opuntia streptacantha</name>
    <name type="common">Prickly pear cactus</name>
    <name type="synonym">Opuntia cardona</name>
    <dbReference type="NCBI Taxonomy" id="393608"/>
    <lineage>
        <taxon>Eukaryota</taxon>
        <taxon>Viridiplantae</taxon>
        <taxon>Streptophyta</taxon>
        <taxon>Embryophyta</taxon>
        <taxon>Tracheophyta</taxon>
        <taxon>Spermatophyta</taxon>
        <taxon>Magnoliopsida</taxon>
        <taxon>eudicotyledons</taxon>
        <taxon>Gunneridae</taxon>
        <taxon>Pentapetalae</taxon>
        <taxon>Caryophyllales</taxon>
        <taxon>Cactineae</taxon>
        <taxon>Cactaceae</taxon>
        <taxon>Opuntioideae</taxon>
        <taxon>Opuntia</taxon>
    </lineage>
</organism>
<protein>
    <submittedName>
        <fullName evidence="1">Uncharacterized protein</fullName>
    </submittedName>
</protein>
<sequence length="122" mass="13344">MILSMLAVHPYSPVTKQHGESTILSETTTFSTLSPKISLITLQRFSNDFFFSSFFFFSSSVSSSSLSPSLVAETSFLPSYSLSCPTAYSSMASTMKSTSYPFFFSLSKNGEFSTAFLLSPVI</sequence>
<reference evidence="1" key="2">
    <citation type="submission" date="2020-07" db="EMBL/GenBank/DDBJ databases">
        <authorList>
            <person name="Vera ALvarez R."/>
            <person name="Arias-Moreno D.M."/>
            <person name="Jimenez-Jacinto V."/>
            <person name="Jimenez-Bremont J.F."/>
            <person name="Swaminathan K."/>
            <person name="Moose S.P."/>
            <person name="Guerrero-Gonzalez M.L."/>
            <person name="Marino-Ramirez L."/>
            <person name="Landsman D."/>
            <person name="Rodriguez-Kessler M."/>
            <person name="Delgado-Sanchez P."/>
        </authorList>
    </citation>
    <scope>NUCLEOTIDE SEQUENCE</scope>
    <source>
        <tissue evidence="1">Cladode</tissue>
    </source>
</reference>
<reference evidence="1" key="1">
    <citation type="journal article" date="2013" name="J. Plant Res.">
        <title>Effect of fungi and light on seed germination of three Opuntia species from semiarid lands of central Mexico.</title>
        <authorList>
            <person name="Delgado-Sanchez P."/>
            <person name="Jimenez-Bremont J.F."/>
            <person name="Guerrero-Gonzalez Mde L."/>
            <person name="Flores J."/>
        </authorList>
    </citation>
    <scope>NUCLEOTIDE SEQUENCE</scope>
    <source>
        <tissue evidence="1">Cladode</tissue>
    </source>
</reference>
<dbReference type="EMBL" id="GISG01082237">
    <property type="protein sequence ID" value="MBA4632379.1"/>
    <property type="molecule type" value="Transcribed_RNA"/>
</dbReference>
<accession>A0A7C8Z274</accession>
<dbReference type="EMBL" id="GISG01082238">
    <property type="protein sequence ID" value="MBA4632380.1"/>
    <property type="molecule type" value="Transcribed_RNA"/>
</dbReference>
<dbReference type="AlphaFoldDB" id="A0A7C8Z274"/>
<name>A0A7C8Z274_OPUST</name>
<evidence type="ECO:0000313" key="1">
    <source>
        <dbReference type="EMBL" id="MBA4632379.1"/>
    </source>
</evidence>
<proteinExistence type="predicted"/>